<name>A0A4R2PQ98_RHOSA</name>
<organism evidence="3 4">
    <name type="scientific">Rhodothalassium salexigens DSM 2132</name>
    <dbReference type="NCBI Taxonomy" id="1188247"/>
    <lineage>
        <taxon>Bacteria</taxon>
        <taxon>Pseudomonadati</taxon>
        <taxon>Pseudomonadota</taxon>
        <taxon>Alphaproteobacteria</taxon>
        <taxon>Rhodothalassiales</taxon>
        <taxon>Rhodothalassiaceae</taxon>
        <taxon>Rhodothalassium</taxon>
    </lineage>
</organism>
<dbReference type="InParanoid" id="A0A4R2PQ98"/>
<dbReference type="Proteomes" id="UP000295399">
    <property type="component" value="Unassembled WGS sequence"/>
</dbReference>
<dbReference type="EMBL" id="SLXO01000002">
    <property type="protein sequence ID" value="TCP37973.1"/>
    <property type="molecule type" value="Genomic_DNA"/>
</dbReference>
<dbReference type="AlphaFoldDB" id="A0A4R2PQ98"/>
<feature type="transmembrane region" description="Helical" evidence="2">
    <location>
        <begin position="6"/>
        <end position="27"/>
    </location>
</feature>
<comment type="caution">
    <text evidence="3">The sequence shown here is derived from an EMBL/GenBank/DDBJ whole genome shotgun (WGS) entry which is preliminary data.</text>
</comment>
<evidence type="ECO:0000313" key="3">
    <source>
        <dbReference type="EMBL" id="TCP37973.1"/>
    </source>
</evidence>
<dbReference type="RefSeq" id="WP_132707620.1">
    <property type="nucleotide sequence ID" value="NZ_JACIGF010000002.1"/>
</dbReference>
<accession>A0A4R2PQ98</accession>
<evidence type="ECO:0000313" key="4">
    <source>
        <dbReference type="Proteomes" id="UP000295399"/>
    </source>
</evidence>
<keyword evidence="2" id="KW-1133">Transmembrane helix</keyword>
<protein>
    <submittedName>
        <fullName evidence="3">Uncharacterized protein</fullName>
    </submittedName>
</protein>
<keyword evidence="2" id="KW-0472">Membrane</keyword>
<reference evidence="3 4" key="1">
    <citation type="submission" date="2019-03" db="EMBL/GenBank/DDBJ databases">
        <title>Genomic Encyclopedia of Type Strains, Phase IV (KMG-IV): sequencing the most valuable type-strain genomes for metagenomic binning, comparative biology and taxonomic classification.</title>
        <authorList>
            <person name="Goeker M."/>
        </authorList>
    </citation>
    <scope>NUCLEOTIDE SEQUENCE [LARGE SCALE GENOMIC DNA]</scope>
    <source>
        <strain evidence="3 4">DSM 2132</strain>
    </source>
</reference>
<evidence type="ECO:0000256" key="2">
    <source>
        <dbReference type="SAM" id="Phobius"/>
    </source>
</evidence>
<gene>
    <name evidence="3" type="ORF">EV659_102384</name>
</gene>
<proteinExistence type="predicted"/>
<keyword evidence="4" id="KW-1185">Reference proteome</keyword>
<keyword evidence="2" id="KW-0812">Transmembrane</keyword>
<sequence>MKLSEGIYFCLGLLVGIVATFVAYQLYSQNVLGRERLATYKLFLRDYSDRDSCLSLSPENHRDNEELLAVVKLVGPAPVGEQAEEHYLTCSRVRADARNANVPVDWFSRTGHSWTQFDRSRAQLVARMAAGLPQDFKRSFQPGGGQPDRQRGAPADTRTR</sequence>
<evidence type="ECO:0000256" key="1">
    <source>
        <dbReference type="SAM" id="MobiDB-lite"/>
    </source>
</evidence>
<feature type="region of interest" description="Disordered" evidence="1">
    <location>
        <begin position="135"/>
        <end position="160"/>
    </location>
</feature>